<dbReference type="PANTHER" id="PTHR34220">
    <property type="entry name" value="SENSOR HISTIDINE KINASE YPDA"/>
    <property type="match status" value="1"/>
</dbReference>
<feature type="transmembrane region" description="Helical" evidence="11">
    <location>
        <begin position="103"/>
        <end position="127"/>
    </location>
</feature>
<keyword evidence="3" id="KW-0808">Transferase</keyword>
<dbReference type="Proteomes" id="UP000293142">
    <property type="component" value="Unassembled WGS sequence"/>
</dbReference>
<keyword evidence="10 11" id="KW-0472">Membrane</keyword>
<keyword evidence="2" id="KW-1003">Cell membrane</keyword>
<dbReference type="SUPFAM" id="SSF55874">
    <property type="entry name" value="ATPase domain of HSP90 chaperone/DNA topoisomerase II/histidine kinase"/>
    <property type="match status" value="1"/>
</dbReference>
<dbReference type="PANTHER" id="PTHR34220:SF7">
    <property type="entry name" value="SENSOR HISTIDINE KINASE YPDA"/>
    <property type="match status" value="1"/>
</dbReference>
<feature type="domain" description="Histidine kinase" evidence="12">
    <location>
        <begin position="302"/>
        <end position="402"/>
    </location>
</feature>
<evidence type="ECO:0000259" key="12">
    <source>
        <dbReference type="PROSITE" id="PS50109"/>
    </source>
</evidence>
<keyword evidence="7" id="KW-0067">ATP-binding</keyword>
<dbReference type="InterPro" id="IPR005467">
    <property type="entry name" value="His_kinase_dom"/>
</dbReference>
<dbReference type="Gene3D" id="3.30.565.10">
    <property type="entry name" value="Histidine kinase-like ATPase, C-terminal domain"/>
    <property type="match status" value="1"/>
</dbReference>
<dbReference type="GO" id="GO:0071555">
    <property type="term" value="P:cell wall organization"/>
    <property type="evidence" value="ECO:0007669"/>
    <property type="project" value="InterPro"/>
</dbReference>
<evidence type="ECO:0000256" key="9">
    <source>
        <dbReference type="ARBA" id="ARBA00023012"/>
    </source>
</evidence>
<dbReference type="InterPro" id="IPR010559">
    <property type="entry name" value="Sig_transdc_His_kin_internal"/>
</dbReference>
<feature type="transmembrane region" description="Helical" evidence="11">
    <location>
        <begin position="134"/>
        <end position="155"/>
    </location>
</feature>
<evidence type="ECO:0000256" key="2">
    <source>
        <dbReference type="ARBA" id="ARBA00022475"/>
    </source>
</evidence>
<reference evidence="13 14" key="1">
    <citation type="submission" date="2019-02" db="EMBL/GenBank/DDBJ databases">
        <title>Paenibacillus sp. nov., isolated from surface-sterilized tissue of Thalictrum simplex L.</title>
        <authorList>
            <person name="Tuo L."/>
        </authorList>
    </citation>
    <scope>NUCLEOTIDE SEQUENCE [LARGE SCALE GENOMIC DNA]</scope>
    <source>
        <strain evidence="13 14">N2SHLJ1</strain>
    </source>
</reference>
<comment type="subcellular location">
    <subcellularLocation>
        <location evidence="1">Cell membrane</location>
        <topology evidence="1">Multi-pass membrane protein</topology>
    </subcellularLocation>
</comment>
<dbReference type="PROSITE" id="PS50109">
    <property type="entry name" value="HIS_KIN"/>
    <property type="match status" value="1"/>
</dbReference>
<dbReference type="InterPro" id="IPR011620">
    <property type="entry name" value="Sig_transdc_His_kinase_LytS_TM"/>
</dbReference>
<keyword evidence="14" id="KW-1185">Reference proteome</keyword>
<evidence type="ECO:0000256" key="8">
    <source>
        <dbReference type="ARBA" id="ARBA00022989"/>
    </source>
</evidence>
<evidence type="ECO:0000256" key="5">
    <source>
        <dbReference type="ARBA" id="ARBA00022741"/>
    </source>
</evidence>
<dbReference type="OrthoDB" id="9815750at2"/>
<comment type="caution">
    <text evidence="13">The sequence shown here is derived from an EMBL/GenBank/DDBJ whole genome shotgun (WGS) entry which is preliminary data.</text>
</comment>
<evidence type="ECO:0000313" key="14">
    <source>
        <dbReference type="Proteomes" id="UP000293142"/>
    </source>
</evidence>
<feature type="transmembrane region" description="Helical" evidence="11">
    <location>
        <begin position="72"/>
        <end position="97"/>
    </location>
</feature>
<protein>
    <recommendedName>
        <fullName evidence="12">Histidine kinase domain-containing protein</fullName>
    </recommendedName>
</protein>
<dbReference type="Pfam" id="PF07694">
    <property type="entry name" value="5TM-5TMR_LYT"/>
    <property type="match status" value="1"/>
</dbReference>
<feature type="transmembrane region" description="Helical" evidence="11">
    <location>
        <begin position="167"/>
        <end position="183"/>
    </location>
</feature>
<dbReference type="RefSeq" id="WP_131012364.1">
    <property type="nucleotide sequence ID" value="NZ_SIRE01000004.1"/>
</dbReference>
<proteinExistence type="predicted"/>
<keyword evidence="4 11" id="KW-0812">Transmembrane</keyword>
<gene>
    <name evidence="13" type="ORF">EYB31_05940</name>
</gene>
<evidence type="ECO:0000256" key="6">
    <source>
        <dbReference type="ARBA" id="ARBA00022777"/>
    </source>
</evidence>
<keyword evidence="6" id="KW-0418">Kinase</keyword>
<evidence type="ECO:0000256" key="4">
    <source>
        <dbReference type="ARBA" id="ARBA00022692"/>
    </source>
</evidence>
<name>A0A4Q9DY08_9BACL</name>
<keyword evidence="9" id="KW-0902">Two-component regulatory system</keyword>
<dbReference type="EMBL" id="SIRE01000004">
    <property type="protein sequence ID" value="TBL80763.1"/>
    <property type="molecule type" value="Genomic_DNA"/>
</dbReference>
<dbReference type="AlphaFoldDB" id="A0A4Q9DY08"/>
<feature type="transmembrane region" description="Helical" evidence="11">
    <location>
        <begin position="33"/>
        <end position="60"/>
    </location>
</feature>
<keyword evidence="5" id="KW-0547">Nucleotide-binding</keyword>
<dbReference type="InterPro" id="IPR003594">
    <property type="entry name" value="HATPase_dom"/>
</dbReference>
<evidence type="ECO:0000256" key="3">
    <source>
        <dbReference type="ARBA" id="ARBA00022679"/>
    </source>
</evidence>
<dbReference type="InterPro" id="IPR050640">
    <property type="entry name" value="Bact_2-comp_sensor_kinase"/>
</dbReference>
<evidence type="ECO:0000256" key="11">
    <source>
        <dbReference type="SAM" id="Phobius"/>
    </source>
</evidence>
<dbReference type="SMART" id="SM00387">
    <property type="entry name" value="HATPase_c"/>
    <property type="match status" value="1"/>
</dbReference>
<evidence type="ECO:0000313" key="13">
    <source>
        <dbReference type="EMBL" id="TBL80763.1"/>
    </source>
</evidence>
<dbReference type="GO" id="GO:0005524">
    <property type="term" value="F:ATP binding"/>
    <property type="evidence" value="ECO:0007669"/>
    <property type="project" value="UniProtKB-KW"/>
</dbReference>
<sequence>MDLNITKDFLLQLALITTLIFTFEIFFAEKSKIQHYAAIIQAVSWGLSILLCMSFPTYITSGIRVDIRIVPLLLGTLYGGWRTGVSLSALIILYRIYLGVDSGVYTTILTLLCSMAAIIYAQTFFAAAGKNKRLLLALLLSVCYCFVGGITRVWVDGFSFKFLQVQVIYTIISISSVLFFIYIKETVREITEKNRQLQAEARDAEIAFLRSQIKPHFLYNTLNSIAVLCIKDPRKAEELTLEFSQYLRKSFDFKQLDCLTTIENELELVKAYLNIEKVRFGARLFVEYDVTANPDTRIPPLILQPLVENAVRHGLMSNLRGGTVEISIRTEADGAVSFVIEDNGCGMSERQIEEILQSNASKKGVGLWNISQRLKLLYGKSIRIESAVGIGTKVIFNIPAYTAKQNGG</sequence>
<keyword evidence="8 11" id="KW-1133">Transmembrane helix</keyword>
<dbReference type="GO" id="GO:0005886">
    <property type="term" value="C:plasma membrane"/>
    <property type="evidence" value="ECO:0007669"/>
    <property type="project" value="UniProtKB-SubCell"/>
</dbReference>
<evidence type="ECO:0000256" key="1">
    <source>
        <dbReference type="ARBA" id="ARBA00004651"/>
    </source>
</evidence>
<accession>A0A4Q9DY08</accession>
<dbReference type="Pfam" id="PF06580">
    <property type="entry name" value="His_kinase"/>
    <property type="match status" value="1"/>
</dbReference>
<feature type="transmembrane region" description="Helical" evidence="11">
    <location>
        <begin position="9"/>
        <end position="27"/>
    </location>
</feature>
<dbReference type="GO" id="GO:0000155">
    <property type="term" value="F:phosphorelay sensor kinase activity"/>
    <property type="evidence" value="ECO:0007669"/>
    <property type="project" value="InterPro"/>
</dbReference>
<evidence type="ECO:0000256" key="7">
    <source>
        <dbReference type="ARBA" id="ARBA00022840"/>
    </source>
</evidence>
<organism evidence="13 14">
    <name type="scientific">Paenibacillus thalictri</name>
    <dbReference type="NCBI Taxonomy" id="2527873"/>
    <lineage>
        <taxon>Bacteria</taxon>
        <taxon>Bacillati</taxon>
        <taxon>Bacillota</taxon>
        <taxon>Bacilli</taxon>
        <taxon>Bacillales</taxon>
        <taxon>Paenibacillaceae</taxon>
        <taxon>Paenibacillus</taxon>
    </lineage>
</organism>
<evidence type="ECO:0000256" key="10">
    <source>
        <dbReference type="ARBA" id="ARBA00023136"/>
    </source>
</evidence>
<dbReference type="InterPro" id="IPR036890">
    <property type="entry name" value="HATPase_C_sf"/>
</dbReference>
<dbReference type="Pfam" id="PF02518">
    <property type="entry name" value="HATPase_c"/>
    <property type="match status" value="1"/>
</dbReference>